<dbReference type="SUPFAM" id="SSF55347">
    <property type="entry name" value="Glyceraldehyde-3-phosphate dehydrogenase-like, C-terminal domain"/>
    <property type="match status" value="1"/>
</dbReference>
<dbReference type="AlphaFoldDB" id="A0A2K9PV58"/>
<feature type="domain" description="GFO/IDH/MocA-like oxidoreductase" evidence="4">
    <location>
        <begin position="168"/>
        <end position="284"/>
    </location>
</feature>
<keyword evidence="6" id="KW-1185">Reference proteome</keyword>
<dbReference type="Pfam" id="PF22725">
    <property type="entry name" value="GFO_IDH_MocA_C3"/>
    <property type="match status" value="1"/>
</dbReference>
<dbReference type="InterPro" id="IPR000683">
    <property type="entry name" value="Gfo/Idh/MocA-like_OxRdtase_N"/>
</dbReference>
<dbReference type="EMBL" id="CP025791">
    <property type="protein sequence ID" value="AUP80950.1"/>
    <property type="molecule type" value="Genomic_DNA"/>
</dbReference>
<dbReference type="PANTHER" id="PTHR43708">
    <property type="entry name" value="CONSERVED EXPRESSED OXIDOREDUCTASE (EUROFUNG)"/>
    <property type="match status" value="1"/>
</dbReference>
<dbReference type="Pfam" id="PF01408">
    <property type="entry name" value="GFO_IDH_MocA"/>
    <property type="match status" value="1"/>
</dbReference>
<dbReference type="GO" id="GO:0016491">
    <property type="term" value="F:oxidoreductase activity"/>
    <property type="evidence" value="ECO:0007669"/>
    <property type="project" value="UniProtKB-KW"/>
</dbReference>
<accession>A0A2K9PV58</accession>
<dbReference type="InterPro" id="IPR055170">
    <property type="entry name" value="GFO_IDH_MocA-like_dom"/>
</dbReference>
<protein>
    <submittedName>
        <fullName evidence="5">Gfo/Idh/MocA family oxidoreductase</fullName>
    </submittedName>
</protein>
<keyword evidence="2" id="KW-0560">Oxidoreductase</keyword>
<evidence type="ECO:0000259" key="4">
    <source>
        <dbReference type="Pfam" id="PF22725"/>
    </source>
</evidence>
<dbReference type="KEGG" id="fek:C1H87_20445"/>
<dbReference type="Gene3D" id="3.30.360.10">
    <property type="entry name" value="Dihydrodipicolinate Reductase, domain 2"/>
    <property type="match status" value="1"/>
</dbReference>
<dbReference type="RefSeq" id="WP_102757593.1">
    <property type="nucleotide sequence ID" value="NZ_CP025791.1"/>
</dbReference>
<name>A0A2K9PV58_9FLAO</name>
<evidence type="ECO:0000259" key="3">
    <source>
        <dbReference type="Pfam" id="PF01408"/>
    </source>
</evidence>
<gene>
    <name evidence="5" type="ORF">C1H87_20445</name>
</gene>
<feature type="domain" description="Gfo/Idh/MocA-like oxidoreductase N-terminal" evidence="3">
    <location>
        <begin position="37"/>
        <end position="154"/>
    </location>
</feature>
<dbReference type="Gene3D" id="3.40.50.720">
    <property type="entry name" value="NAD(P)-binding Rossmann-like Domain"/>
    <property type="match status" value="1"/>
</dbReference>
<comment type="similarity">
    <text evidence="1">Belongs to the Gfo/Idh/MocA family.</text>
</comment>
<dbReference type="PANTHER" id="PTHR43708:SF5">
    <property type="entry name" value="CONSERVED EXPRESSED OXIDOREDUCTASE (EUROFUNG)-RELATED"/>
    <property type="match status" value="1"/>
</dbReference>
<evidence type="ECO:0000313" key="6">
    <source>
        <dbReference type="Proteomes" id="UP000235826"/>
    </source>
</evidence>
<proteinExistence type="inferred from homology"/>
<dbReference type="InterPro" id="IPR051317">
    <property type="entry name" value="Gfo/Idh/MocA_oxidoreduct"/>
</dbReference>
<dbReference type="SUPFAM" id="SSF51735">
    <property type="entry name" value="NAD(P)-binding Rossmann-fold domains"/>
    <property type="match status" value="1"/>
</dbReference>
<dbReference type="OrthoDB" id="9815825at2"/>
<dbReference type="InterPro" id="IPR036291">
    <property type="entry name" value="NAD(P)-bd_dom_sf"/>
</dbReference>
<dbReference type="GO" id="GO:0000166">
    <property type="term" value="F:nucleotide binding"/>
    <property type="evidence" value="ECO:0007669"/>
    <property type="project" value="InterPro"/>
</dbReference>
<reference evidence="5 6" key="1">
    <citation type="submission" date="2018-01" db="EMBL/GenBank/DDBJ databases">
        <title>Complete genome sequence of Flavivirga eckloniae ECD14 isolated from seaweed Ecklonia cava.</title>
        <authorList>
            <person name="Lee J.H."/>
            <person name="Baik K.S."/>
            <person name="Seong C.N."/>
        </authorList>
    </citation>
    <scope>NUCLEOTIDE SEQUENCE [LARGE SCALE GENOMIC DNA]</scope>
    <source>
        <strain evidence="5 6">ECD14</strain>
    </source>
</reference>
<evidence type="ECO:0000313" key="5">
    <source>
        <dbReference type="EMBL" id="AUP80950.1"/>
    </source>
</evidence>
<sequence>MSNENEGYGLSAEKASKEINAPKVDYLPRKPKTYHPKIGIIGCGGISEYHLKNYRILGFDVVAIADITLSKAKARRDEFYPEAEIYDDYKKILERKEIEVVDITPHPEDRVPIIKEALRSKKHVLSQKPFVLDLQVGKELVKIAKENGVKLAVNQNGRWAPHFGYMLNAIRSGIIGRPISIDFSLQWDQTWIQGNPSFENIHHMVLFDFAIHWFDIANAFMGGEKADSVYASAVRYKEQKYQPPALASSIINYGESQVRMAFNAHTTLGEEDVTVIVGTKGTLRSRGPGLNDQPVMELFTEEGHVKIPLEGCWFENGFQGTMAELLCAIEEDREPSHSAENNLKSLELCFAALKSADENKIMIPGEVTMA</sequence>
<organism evidence="5 6">
    <name type="scientific">Flavivirga eckloniae</name>
    <dbReference type="NCBI Taxonomy" id="1803846"/>
    <lineage>
        <taxon>Bacteria</taxon>
        <taxon>Pseudomonadati</taxon>
        <taxon>Bacteroidota</taxon>
        <taxon>Flavobacteriia</taxon>
        <taxon>Flavobacteriales</taxon>
        <taxon>Flavobacteriaceae</taxon>
        <taxon>Flavivirga</taxon>
    </lineage>
</organism>
<evidence type="ECO:0000256" key="1">
    <source>
        <dbReference type="ARBA" id="ARBA00010928"/>
    </source>
</evidence>
<evidence type="ECO:0000256" key="2">
    <source>
        <dbReference type="ARBA" id="ARBA00023002"/>
    </source>
</evidence>
<dbReference type="Proteomes" id="UP000235826">
    <property type="component" value="Chromosome"/>
</dbReference>